<dbReference type="PANTHER" id="PTHR43792">
    <property type="entry name" value="GNAT FAMILY, PUTATIVE (AFU_ORTHOLOGUE AFUA_3G00765)-RELATED-RELATED"/>
    <property type="match status" value="1"/>
</dbReference>
<evidence type="ECO:0000313" key="2">
    <source>
        <dbReference type="EMBL" id="TCL04069.1"/>
    </source>
</evidence>
<evidence type="ECO:0000313" key="3">
    <source>
        <dbReference type="Proteomes" id="UP000294555"/>
    </source>
</evidence>
<dbReference type="Gene3D" id="3.40.630.30">
    <property type="match status" value="1"/>
</dbReference>
<comment type="caution">
    <text evidence="2">The sequence shown here is derived from an EMBL/GenBank/DDBJ whole genome shotgun (WGS) entry which is preliminary data.</text>
</comment>
<dbReference type="Pfam" id="PF13302">
    <property type="entry name" value="Acetyltransf_3"/>
    <property type="match status" value="1"/>
</dbReference>
<accession>A0A4R1NBH5</accession>
<sequence>MNSTVKSERLIARAPDQDDLSALFSIFGDARTHRFNPAGPLPDERAARLRLENWLSHWQQYLFGTWAIALKDNPDRIIGFGGLSLRDLGENRHINLGYRFAYDSWGKGLATEFCHLAIDFGFDTLKLKEVSAIVRENHAASRRVLEKVGMRPVALVKENPHVPASIIYSIEK</sequence>
<keyword evidence="3" id="KW-1185">Reference proteome</keyword>
<dbReference type="PROSITE" id="PS51186">
    <property type="entry name" value="GNAT"/>
    <property type="match status" value="1"/>
</dbReference>
<dbReference type="InterPro" id="IPR016181">
    <property type="entry name" value="Acyl_CoA_acyltransferase"/>
</dbReference>
<organism evidence="2 3">
    <name type="scientific">Sodalis ligni</name>
    <dbReference type="NCBI Taxonomy" id="2697027"/>
    <lineage>
        <taxon>Bacteria</taxon>
        <taxon>Pseudomonadati</taxon>
        <taxon>Pseudomonadota</taxon>
        <taxon>Gammaproteobacteria</taxon>
        <taxon>Enterobacterales</taxon>
        <taxon>Bruguierivoracaceae</taxon>
        <taxon>Sodalis</taxon>
    </lineage>
</organism>
<dbReference type="EMBL" id="SJOI01000001">
    <property type="protein sequence ID" value="TCL04069.1"/>
    <property type="molecule type" value="Genomic_DNA"/>
</dbReference>
<dbReference type="GO" id="GO:0016747">
    <property type="term" value="F:acyltransferase activity, transferring groups other than amino-acyl groups"/>
    <property type="evidence" value="ECO:0007669"/>
    <property type="project" value="InterPro"/>
</dbReference>
<dbReference type="RefSeq" id="WP_132922878.1">
    <property type="nucleotide sequence ID" value="NZ_SJOI01000001.1"/>
</dbReference>
<feature type="domain" description="N-acetyltransferase" evidence="1">
    <location>
        <begin position="10"/>
        <end position="172"/>
    </location>
</feature>
<evidence type="ECO:0000259" key="1">
    <source>
        <dbReference type="PROSITE" id="PS51186"/>
    </source>
</evidence>
<protein>
    <submittedName>
        <fullName evidence="2">RimJ/RimL family protein N-acetyltransferase</fullName>
    </submittedName>
</protein>
<dbReference type="AlphaFoldDB" id="A0A4R1NBH5"/>
<dbReference type="Proteomes" id="UP000294555">
    <property type="component" value="Unassembled WGS sequence"/>
</dbReference>
<gene>
    <name evidence="2" type="ORF">EZJ58_2171</name>
</gene>
<name>A0A4R1NBH5_9GAMM</name>
<keyword evidence="2" id="KW-0808">Transferase</keyword>
<dbReference type="OrthoDB" id="9801656at2"/>
<proteinExistence type="predicted"/>
<dbReference type="SUPFAM" id="SSF55729">
    <property type="entry name" value="Acyl-CoA N-acyltransferases (Nat)"/>
    <property type="match status" value="1"/>
</dbReference>
<dbReference type="InterPro" id="IPR000182">
    <property type="entry name" value="GNAT_dom"/>
</dbReference>
<dbReference type="PANTHER" id="PTHR43792:SF1">
    <property type="entry name" value="N-ACETYLTRANSFERASE DOMAIN-CONTAINING PROTEIN"/>
    <property type="match status" value="1"/>
</dbReference>
<reference evidence="2 3" key="1">
    <citation type="submission" date="2019-02" db="EMBL/GenBank/DDBJ databases">
        <title>Investigation of anaerobic lignin degradation for improved lignocellulosic biofuels.</title>
        <authorList>
            <person name="Deangelis K."/>
        </authorList>
    </citation>
    <scope>NUCLEOTIDE SEQUENCE [LARGE SCALE GENOMIC DNA]</scope>
    <source>
        <strain evidence="2 3">159R</strain>
    </source>
</reference>
<dbReference type="InterPro" id="IPR051531">
    <property type="entry name" value="N-acetyltransferase"/>
</dbReference>